<evidence type="ECO:0000313" key="1">
    <source>
        <dbReference type="EMBL" id="QJA65466.1"/>
    </source>
</evidence>
<dbReference type="InterPro" id="IPR013320">
    <property type="entry name" value="ConA-like_dom_sf"/>
</dbReference>
<sequence length="386" mass="43301">MAVDIYTKLLLHFDNNYQDFSGNGYIISDSGSPSFALGKFSNCIDMSGGDYLIIPDHIDFEFGGDNFTIDFWFYPRVSTRMALFAGTSDCWFGIDYHQQGTRNICLWVSSNGSSWDLINSDYAGNGIGSLSLTLNNWNHVEIARNDDNWLTFINGVKDIDITVSGSIIDKAEDKQIGKWGVPYEFYIDGMIDEFRITKGIARHVADFTPFTNPYGDITVTCDQFTGKPILGGSFYRIESLAPYPDLAGPEFIDPAFKSTFSIGIRAKDVVVTPTIVTAEPFSAVFSMEMDNIYSLEYFRIPLWVVEQELEDFIMSLQLSGIDLVDFIMDLRATLGLDLIDSIMDLRAVSGLILENFSMHFRAIGQIPEFKSYVAQRISSILKDTGL</sequence>
<organism evidence="1">
    <name type="scientific">viral metagenome</name>
    <dbReference type="NCBI Taxonomy" id="1070528"/>
    <lineage>
        <taxon>unclassified sequences</taxon>
        <taxon>metagenomes</taxon>
        <taxon>organismal metagenomes</taxon>
    </lineage>
</organism>
<proteinExistence type="predicted"/>
<dbReference type="Pfam" id="PF13385">
    <property type="entry name" value="Laminin_G_3"/>
    <property type="match status" value="1"/>
</dbReference>
<dbReference type="EMBL" id="MT141539">
    <property type="protein sequence ID" value="QJA65466.1"/>
    <property type="molecule type" value="Genomic_DNA"/>
</dbReference>
<name>A0A6M3J6F2_9ZZZZ</name>
<dbReference type="AlphaFoldDB" id="A0A6M3J6F2"/>
<dbReference type="Gene3D" id="2.60.120.200">
    <property type="match status" value="1"/>
</dbReference>
<reference evidence="1" key="1">
    <citation type="submission" date="2020-03" db="EMBL/GenBank/DDBJ databases">
        <title>The deep terrestrial virosphere.</title>
        <authorList>
            <person name="Holmfeldt K."/>
            <person name="Nilsson E."/>
            <person name="Simone D."/>
            <person name="Lopez-Fernandez M."/>
            <person name="Wu X."/>
            <person name="de Brujin I."/>
            <person name="Lundin D."/>
            <person name="Andersson A."/>
            <person name="Bertilsson S."/>
            <person name="Dopson M."/>
        </authorList>
    </citation>
    <scope>NUCLEOTIDE SEQUENCE</scope>
    <source>
        <strain evidence="1">MM415B00395</strain>
    </source>
</reference>
<dbReference type="SUPFAM" id="SSF49899">
    <property type="entry name" value="Concanavalin A-like lectins/glucanases"/>
    <property type="match status" value="1"/>
</dbReference>
<gene>
    <name evidence="1" type="ORF">MM415B00395_0012</name>
</gene>
<accession>A0A6M3J6F2</accession>
<protein>
    <submittedName>
        <fullName evidence="1">Putative structural protein</fullName>
    </submittedName>
</protein>